<evidence type="ECO:0000313" key="3">
    <source>
        <dbReference type="Proteomes" id="UP000639403"/>
    </source>
</evidence>
<reference evidence="2" key="1">
    <citation type="submission" date="2020-11" db="EMBL/GenBank/DDBJ databases">
        <authorList>
            <person name="Koelle M."/>
            <person name="Horta M.A.C."/>
            <person name="Nowrousian M."/>
            <person name="Ohm R.A."/>
            <person name="Benz P."/>
            <person name="Pilgard A."/>
        </authorList>
    </citation>
    <scope>NUCLEOTIDE SEQUENCE</scope>
    <source>
        <strain evidence="2">FPRL280</strain>
    </source>
</reference>
<dbReference type="AlphaFoldDB" id="A0A8H7PB86"/>
<dbReference type="Proteomes" id="UP000639403">
    <property type="component" value="Unassembled WGS sequence"/>
</dbReference>
<evidence type="ECO:0000256" key="1">
    <source>
        <dbReference type="SAM" id="MobiDB-lite"/>
    </source>
</evidence>
<name>A0A8H7PB86_9APHY</name>
<comment type="caution">
    <text evidence="2">The sequence shown here is derived from an EMBL/GenBank/DDBJ whole genome shotgun (WGS) entry which is preliminary data.</text>
</comment>
<proteinExistence type="predicted"/>
<organism evidence="2 3">
    <name type="scientific">Rhodonia placenta</name>
    <dbReference type="NCBI Taxonomy" id="104341"/>
    <lineage>
        <taxon>Eukaryota</taxon>
        <taxon>Fungi</taxon>
        <taxon>Dikarya</taxon>
        <taxon>Basidiomycota</taxon>
        <taxon>Agaricomycotina</taxon>
        <taxon>Agaricomycetes</taxon>
        <taxon>Polyporales</taxon>
        <taxon>Adustoporiaceae</taxon>
        <taxon>Rhodonia</taxon>
    </lineage>
</organism>
<protein>
    <submittedName>
        <fullName evidence="2">Uncharacterized protein</fullName>
    </submittedName>
</protein>
<gene>
    <name evidence="2" type="ORF">IEO21_00731</name>
</gene>
<feature type="compositionally biased region" description="Basic and acidic residues" evidence="1">
    <location>
        <begin position="306"/>
        <end position="324"/>
    </location>
</feature>
<feature type="region of interest" description="Disordered" evidence="1">
    <location>
        <begin position="293"/>
        <end position="324"/>
    </location>
</feature>
<evidence type="ECO:0000313" key="2">
    <source>
        <dbReference type="EMBL" id="KAF9821485.1"/>
    </source>
</evidence>
<accession>A0A8H7PB86</accession>
<reference evidence="2" key="2">
    <citation type="journal article" name="Front. Microbiol.">
        <title>Degradative Capacity of Two Strains of Rhodonia placenta: From Phenotype to Genotype.</title>
        <authorList>
            <person name="Kolle M."/>
            <person name="Horta M.A.C."/>
            <person name="Nowrousian M."/>
            <person name="Ohm R.A."/>
            <person name="Benz J.P."/>
            <person name="Pilgard A."/>
        </authorList>
    </citation>
    <scope>NUCLEOTIDE SEQUENCE</scope>
    <source>
        <strain evidence="2">FPRL280</strain>
    </source>
</reference>
<dbReference type="EMBL" id="JADOXO010000004">
    <property type="protein sequence ID" value="KAF9821485.1"/>
    <property type="molecule type" value="Genomic_DNA"/>
</dbReference>
<sequence length="324" mass="34650">MMRSSRPPLRELPLEHFLPPDLNVPPNNGRALKRPHSPGGASLYSPAKRRMLDVTGSSANGTLSGISAKVALPGRRLDFSPAGCAQSSSIGVHRRGATPLRKRISPLPACQLAPSPELPSRFVQDPHLHNSASHDIDIEMPDCTSLPPITLEPPPNVQSLMTPQAIVSVSRQSVHYPGFDVYQDPFDVGSIGRSSAYESANEDNDCDSDCSDATASKQEKECNKENVVPKRRGRKMAPVPLALGAAAWAKAGLLSPEVRCGDAGTRVKPIPSSHLEEAFGGFSMGDDSRTVTRCGLGVLDNNGRSSPERTPVRREAAGEENTGR</sequence>
<feature type="region of interest" description="Disordered" evidence="1">
    <location>
        <begin position="1"/>
        <end position="46"/>
    </location>
</feature>